<dbReference type="GO" id="GO:0016746">
    <property type="term" value="F:acyltransferase activity"/>
    <property type="evidence" value="ECO:0007669"/>
    <property type="project" value="InterPro"/>
</dbReference>
<dbReference type="InterPro" id="IPR013114">
    <property type="entry name" value="FabA_FabZ"/>
</dbReference>
<feature type="domain" description="Ketosynthase family 3 (KS3)" evidence="8">
    <location>
        <begin position="1"/>
        <end position="384"/>
    </location>
</feature>
<keyword evidence="5" id="KW-0443">Lipid metabolism</keyword>
<gene>
    <name evidence="9" type="ORF">IQ241_08535</name>
</gene>
<dbReference type="GO" id="GO:0005737">
    <property type="term" value="C:cytoplasm"/>
    <property type="evidence" value="ECO:0007669"/>
    <property type="project" value="InterPro"/>
</dbReference>
<dbReference type="Pfam" id="PF02801">
    <property type="entry name" value="Ketoacyl-synt_C"/>
    <property type="match status" value="1"/>
</dbReference>
<dbReference type="Gene3D" id="3.30.70.250">
    <property type="entry name" value="Malonyl-CoA ACP transacylase, ACP-binding"/>
    <property type="match status" value="1"/>
</dbReference>
<keyword evidence="10" id="KW-1185">Reference proteome</keyword>
<dbReference type="CDD" id="cd01287">
    <property type="entry name" value="FabA"/>
    <property type="match status" value="2"/>
</dbReference>
<evidence type="ECO:0000256" key="3">
    <source>
        <dbReference type="ARBA" id="ARBA00022516"/>
    </source>
</evidence>
<comment type="caution">
    <text evidence="9">The sequence shown here is derived from an EMBL/GenBank/DDBJ whole genome shotgun (WGS) entry which is preliminary data.</text>
</comment>
<dbReference type="InterPro" id="IPR014043">
    <property type="entry name" value="Acyl_transferase_dom"/>
</dbReference>
<dbReference type="Pfam" id="PF07977">
    <property type="entry name" value="FabA"/>
    <property type="match status" value="2"/>
</dbReference>
<dbReference type="NCBIfam" id="TIGR02816">
    <property type="entry name" value="pfaB_fam"/>
    <property type="match status" value="1"/>
</dbReference>
<dbReference type="SUPFAM" id="SSF53901">
    <property type="entry name" value="Thiolase-like"/>
    <property type="match status" value="2"/>
</dbReference>
<dbReference type="SMART" id="SM00825">
    <property type="entry name" value="PKS_KS"/>
    <property type="match status" value="1"/>
</dbReference>
<reference evidence="9" key="1">
    <citation type="submission" date="2020-10" db="EMBL/GenBank/DDBJ databases">
        <authorList>
            <person name="Castelo-Branco R."/>
            <person name="Eusebio N."/>
            <person name="Adriana R."/>
            <person name="Vieira A."/>
            <person name="Brugerolle De Fraissinette N."/>
            <person name="Rezende De Castro R."/>
            <person name="Schneider M.P."/>
            <person name="Vasconcelos V."/>
            <person name="Leao P.N."/>
        </authorList>
    </citation>
    <scope>NUCLEOTIDE SEQUENCE</scope>
    <source>
        <strain evidence="9">LEGE 07310</strain>
    </source>
</reference>
<evidence type="ECO:0000259" key="8">
    <source>
        <dbReference type="PROSITE" id="PS52004"/>
    </source>
</evidence>
<dbReference type="UniPathway" id="UPA00094"/>
<dbReference type="EMBL" id="JADEXG010000015">
    <property type="protein sequence ID" value="MBE9077341.1"/>
    <property type="molecule type" value="Genomic_DNA"/>
</dbReference>
<dbReference type="Gene3D" id="3.40.366.10">
    <property type="entry name" value="Malonyl-Coenzyme A Acyl Carrier Protein, domain 2"/>
    <property type="match status" value="1"/>
</dbReference>
<keyword evidence="7" id="KW-0456">Lyase</keyword>
<keyword evidence="3" id="KW-0444">Lipid biosynthesis</keyword>
<dbReference type="Gene3D" id="3.40.47.10">
    <property type="match status" value="1"/>
</dbReference>
<accession>A0A8J7AN21</accession>
<dbReference type="InterPro" id="IPR029069">
    <property type="entry name" value="HotDog_dom_sf"/>
</dbReference>
<evidence type="ECO:0000256" key="6">
    <source>
        <dbReference type="ARBA" id="ARBA00023160"/>
    </source>
</evidence>
<dbReference type="InterPro" id="IPR052568">
    <property type="entry name" value="PKS-FAS_Synthase"/>
</dbReference>
<name>A0A8J7AN21_9CYAN</name>
<evidence type="ECO:0000313" key="10">
    <source>
        <dbReference type="Proteomes" id="UP000636505"/>
    </source>
</evidence>
<evidence type="ECO:0000256" key="1">
    <source>
        <dbReference type="ARBA" id="ARBA00005194"/>
    </source>
</evidence>
<dbReference type="Gene3D" id="3.10.129.10">
    <property type="entry name" value="Hotdog Thioesterase"/>
    <property type="match status" value="4"/>
</dbReference>
<dbReference type="InterPro" id="IPR001227">
    <property type="entry name" value="Ac_transferase_dom_sf"/>
</dbReference>
<proteinExistence type="inferred from homology"/>
<dbReference type="InterPro" id="IPR010083">
    <property type="entry name" value="FabA"/>
</dbReference>
<comment type="similarity">
    <text evidence="2">Belongs to the thioester dehydratase family. FabA subfamily.</text>
</comment>
<dbReference type="PROSITE" id="PS52004">
    <property type="entry name" value="KS3_2"/>
    <property type="match status" value="1"/>
</dbReference>
<dbReference type="CDD" id="cd00833">
    <property type="entry name" value="PKS"/>
    <property type="match status" value="1"/>
</dbReference>
<evidence type="ECO:0000313" key="9">
    <source>
        <dbReference type="EMBL" id="MBE9077341.1"/>
    </source>
</evidence>
<keyword evidence="4" id="KW-0276">Fatty acid metabolism</keyword>
<sequence length="1638" mass="179830">MDAIAGSCIGLDAIVNSSYEGKPHFTQPAAGVPGTYLSSLEVDAFELKIPPKDFSRFTPAELLLLTVLHRAVGQGKDGLTRLGVIQPAGANSAAAETIDKARVGHRRRGGTIAVQTQPQTASPTATKLAQLWRCQTTTLTLEPNADFVLSAIDRAQLMLTAGEVDAVAIAVSHQASLIPPAVGKTAFSYEAQAQENYPGEGAAAIVLKSYEKAIQAGDRIYAVIEATSHCQPAFVTAEAVAARVRQGLQQVGVAPAAVGYLELVASGNASIDEIELKGLTQVYRGDPGSELCCAVGSIKANLGETGAVADLLGMIHAALCLYHRYLPPVPNWQAPRHPALWQASPFYVPTEARPWLSAGPQLQRRAAVNSRHGHLLLAEAHHPQQPGDQTRPVCLFAIAAADQPTLLSQLDQLEQRLSETDSLGALARETSLAASPEVPYALALVGAQKEKLLKEIERARIGIQRAFSQGKDWKSPAGSYFTARPQGQQGSVAFVYPGAFNTYLDMGRTLFHRFPQLFERVDRLISNPLAFFQVQQLYPKSQHKLSKRELEAREAQLGELPLALLETGTGFSVLFTEIIQKIFQVQPQAAFGYSMGESTMMYALDVWSNADYGSEFVHQSRLFQSQLGGAQEVIQAHWPDTGKLRWSSYVLLTSPEQVRACLAQEPRVYLTHINTPQEVVIGGDAEGCDRVIAALQCESFRSPANLVLHCEAMASAYPELFALNHLQPLNPSPIRFYTSATYQPLPLDQDAVAHQLATGICQPLDFPQLVNQVYADGARVFIELGAGGTCARWISQNLAQRDHAVMGINRRGTDDYTAIVKALAQLVSHRVSLDLSPLYGAAAGSRPSLPQRVGLRSGITPTEKSEPSVKTEILNAAEVLELTQDRVSRLFGPDYERVDGYLRRVRLPSPPFHFVSRVTALSGDRGDYTTGVIETEYDIPPDAWYSVDGQIPIGICAEAGHGLLLLLSYLGSDFESRGQRSFRLLDLNSEFKAVQPKALKTLRYRVKITAHVQTTRSLLVFFEGECWAGDRLWMQLSGGCAGLFSDEELAKGQGIVAKPVTISDKKPFIPLLSSPKTQLDTPDLVQLSRGNLSVLGPDYQADNPSLRLPPPALMMVDQVTQIEPTGGGAGLGQILGSKTVTPEDWYFQCHFKNDPTMPGSLMVEGGSQLLQVYLLWLGLHRRVQKARFQPLPGCKMAFQFRGQVTPATGTLRYQLDVTEIGLEPRPYAIANIQVIWSEKIIATIDHLGLQLDGTAAAEAPTKELAFDDESLRTLAMGRVADCLGPDFAVFDQRRCARIPNRDFQLVSRVLQVPTERRLVPGAKIVTEYDVPVDAWFYRENSYPHLPYCAHIEIAGQPCIFLGLYLGTPLQSLSEDLYFRNIDGQATVLKEIDLRGKTITDEVELTSVNVLAGTILQSFSYQLSCEGEPFYRGTMVFGYFSDQVLAHQSGLDGGKLKPTWLESAPAGKSLNLRNQTVRKRFYQPQVNRPHARLASGYFDLLDRAAVVAAGGQHQQGYVYAEKTISPSSWYFPFHFYQDPVMPGALGVETILQAMQLYALHQGLDQGFTSPRFAQALNHPIIWKYRGQITPDNQKLYLEVHISEIRREAERITIIGDASLWKETMRIYAIQAIALCIQEA</sequence>
<dbReference type="InterPro" id="IPR016039">
    <property type="entry name" value="Thiolase-like"/>
</dbReference>
<dbReference type="SUPFAM" id="SSF54637">
    <property type="entry name" value="Thioesterase/thiol ester dehydrase-isomerase"/>
    <property type="match status" value="4"/>
</dbReference>
<dbReference type="SMART" id="SM00827">
    <property type="entry name" value="PKS_AT"/>
    <property type="match status" value="1"/>
</dbReference>
<keyword evidence="6" id="KW-0275">Fatty acid biosynthesis</keyword>
<dbReference type="PANTHER" id="PTHR43074">
    <property type="entry name" value="OMEGA-3 POLYUNSATURATED FATTY ACID SYNTHASE PFAB-RELATED"/>
    <property type="match status" value="1"/>
</dbReference>
<organism evidence="9 10">
    <name type="scientific">Vasconcelosia minhoensis LEGE 07310</name>
    <dbReference type="NCBI Taxonomy" id="915328"/>
    <lineage>
        <taxon>Bacteria</taxon>
        <taxon>Bacillati</taxon>
        <taxon>Cyanobacteriota</taxon>
        <taxon>Cyanophyceae</taxon>
        <taxon>Nodosilineales</taxon>
        <taxon>Cymatolegaceae</taxon>
        <taxon>Vasconcelosia</taxon>
        <taxon>Vasconcelosia minhoensis</taxon>
    </lineage>
</organism>
<dbReference type="InterPro" id="IPR014031">
    <property type="entry name" value="Ketoacyl_synth_C"/>
</dbReference>
<evidence type="ECO:0000256" key="7">
    <source>
        <dbReference type="ARBA" id="ARBA00023239"/>
    </source>
</evidence>
<dbReference type="InterPro" id="IPR016035">
    <property type="entry name" value="Acyl_Trfase/lysoPLipase"/>
</dbReference>
<comment type="pathway">
    <text evidence="1">Lipid metabolism; fatty acid biosynthesis.</text>
</comment>
<dbReference type="Proteomes" id="UP000636505">
    <property type="component" value="Unassembled WGS sequence"/>
</dbReference>
<dbReference type="InterPro" id="IPR014181">
    <property type="entry name" value="Omega3_polyunsat_FA_synth-like"/>
</dbReference>
<dbReference type="SUPFAM" id="SSF52151">
    <property type="entry name" value="FabD/lysophospholipase-like"/>
    <property type="match status" value="1"/>
</dbReference>
<dbReference type="GO" id="GO:0006633">
    <property type="term" value="P:fatty acid biosynthetic process"/>
    <property type="evidence" value="ECO:0007669"/>
    <property type="project" value="UniProtKB-UniPathway"/>
</dbReference>
<dbReference type="PANTHER" id="PTHR43074:SF1">
    <property type="entry name" value="BETA-KETOACYL SYNTHASE FAMILY PROTEIN-RELATED"/>
    <property type="match status" value="1"/>
</dbReference>
<dbReference type="InterPro" id="IPR020841">
    <property type="entry name" value="PKS_Beta-ketoAc_synthase_dom"/>
</dbReference>
<evidence type="ECO:0000256" key="2">
    <source>
        <dbReference type="ARBA" id="ARBA00006714"/>
    </source>
</evidence>
<protein>
    <submittedName>
        <fullName evidence="9">PfaB family protein</fullName>
    </submittedName>
</protein>
<evidence type="ECO:0000256" key="5">
    <source>
        <dbReference type="ARBA" id="ARBA00023098"/>
    </source>
</evidence>
<dbReference type="GO" id="GO:0019171">
    <property type="term" value="F:(3R)-hydroxyacyl-[acyl-carrier-protein] dehydratase activity"/>
    <property type="evidence" value="ECO:0007669"/>
    <property type="project" value="InterPro"/>
</dbReference>
<evidence type="ECO:0000256" key="4">
    <source>
        <dbReference type="ARBA" id="ARBA00022832"/>
    </source>
</evidence>